<organism evidence="2">
    <name type="scientific">Alexandrium catenella</name>
    <name type="common">Red tide dinoflagellate</name>
    <name type="synonym">Gonyaulax catenella</name>
    <dbReference type="NCBI Taxonomy" id="2925"/>
    <lineage>
        <taxon>Eukaryota</taxon>
        <taxon>Sar</taxon>
        <taxon>Alveolata</taxon>
        <taxon>Dinophyceae</taxon>
        <taxon>Gonyaulacales</taxon>
        <taxon>Pyrocystaceae</taxon>
        <taxon>Alexandrium</taxon>
    </lineage>
</organism>
<keyword evidence="1" id="KW-0812">Transmembrane</keyword>
<proteinExistence type="predicted"/>
<sequence>MTASVPRSASQREIDGGAASRKTLALAVTIVALAIAGACVGVLASRQVRADIAKEEAGGFIAAHKETANRPVHATTAKQLVVQHEGVQHVEETGHKGEAHHRKVLHDSEGGHRQRSHDKQHHPHLSECRGGAEAACSCILACKVFGGSAEPCGGEGHAVKKRTVDDLIQKSVADHRDMCEGMRCIKDCAARLGCMDDKVRRDCLVVEKNYELHRNLREPGCHLNCEG</sequence>
<evidence type="ECO:0000256" key="1">
    <source>
        <dbReference type="SAM" id="Phobius"/>
    </source>
</evidence>
<dbReference type="AlphaFoldDB" id="A0A7S1PW44"/>
<accession>A0A7S1PW44</accession>
<keyword evidence="1" id="KW-1133">Transmembrane helix</keyword>
<dbReference type="EMBL" id="HBGE01015380">
    <property type="protein sequence ID" value="CAD9104562.1"/>
    <property type="molecule type" value="Transcribed_RNA"/>
</dbReference>
<keyword evidence="1" id="KW-0472">Membrane</keyword>
<protein>
    <submittedName>
        <fullName evidence="2">Uncharacterized protein</fullName>
    </submittedName>
</protein>
<reference evidence="2" key="1">
    <citation type="submission" date="2021-01" db="EMBL/GenBank/DDBJ databases">
        <authorList>
            <person name="Corre E."/>
            <person name="Pelletier E."/>
            <person name="Niang G."/>
            <person name="Scheremetjew M."/>
            <person name="Finn R."/>
            <person name="Kale V."/>
            <person name="Holt S."/>
            <person name="Cochrane G."/>
            <person name="Meng A."/>
            <person name="Brown T."/>
            <person name="Cohen L."/>
        </authorList>
    </citation>
    <scope>NUCLEOTIDE SEQUENCE</scope>
    <source>
        <strain evidence="2">OF101</strain>
    </source>
</reference>
<feature type="transmembrane region" description="Helical" evidence="1">
    <location>
        <begin position="24"/>
        <end position="44"/>
    </location>
</feature>
<name>A0A7S1PW44_ALECA</name>
<evidence type="ECO:0000313" key="2">
    <source>
        <dbReference type="EMBL" id="CAD9104562.1"/>
    </source>
</evidence>
<gene>
    <name evidence="2" type="ORF">ACAT0790_LOCUS9114</name>
</gene>